<feature type="transmembrane region" description="Helical" evidence="2">
    <location>
        <begin position="87"/>
        <end position="112"/>
    </location>
</feature>
<keyword evidence="2" id="KW-1133">Transmembrane helix</keyword>
<evidence type="ECO:0008006" key="5">
    <source>
        <dbReference type="Google" id="ProtNLM"/>
    </source>
</evidence>
<dbReference type="AlphaFoldDB" id="A0A7X8YDI9"/>
<accession>A0A7X8YDI9</accession>
<keyword evidence="2" id="KW-0812">Transmembrane</keyword>
<comment type="caution">
    <text evidence="3">The sequence shown here is derived from an EMBL/GenBank/DDBJ whole genome shotgun (WGS) entry which is preliminary data.</text>
</comment>
<keyword evidence="2" id="KW-0472">Membrane</keyword>
<feature type="transmembrane region" description="Helical" evidence="2">
    <location>
        <begin position="164"/>
        <end position="181"/>
    </location>
</feature>
<gene>
    <name evidence="3" type="ORF">HGQ17_05525</name>
</gene>
<evidence type="ECO:0000256" key="1">
    <source>
        <dbReference type="SAM" id="MobiDB-lite"/>
    </source>
</evidence>
<organism evidence="3 4">
    <name type="scientific">Nesterenkonia sedimenti</name>
    <dbReference type="NCBI Taxonomy" id="1463632"/>
    <lineage>
        <taxon>Bacteria</taxon>
        <taxon>Bacillati</taxon>
        <taxon>Actinomycetota</taxon>
        <taxon>Actinomycetes</taxon>
        <taxon>Micrococcales</taxon>
        <taxon>Micrococcaceae</taxon>
        <taxon>Nesterenkonia</taxon>
    </lineage>
</organism>
<evidence type="ECO:0000313" key="4">
    <source>
        <dbReference type="Proteomes" id="UP000523139"/>
    </source>
</evidence>
<proteinExistence type="predicted"/>
<evidence type="ECO:0000256" key="2">
    <source>
        <dbReference type="SAM" id="Phobius"/>
    </source>
</evidence>
<feature type="transmembrane region" description="Helical" evidence="2">
    <location>
        <begin position="55"/>
        <end position="75"/>
    </location>
</feature>
<feature type="region of interest" description="Disordered" evidence="1">
    <location>
        <begin position="212"/>
        <end position="233"/>
    </location>
</feature>
<feature type="transmembrane region" description="Helical" evidence="2">
    <location>
        <begin position="7"/>
        <end position="28"/>
    </location>
</feature>
<feature type="transmembrane region" description="Helical" evidence="2">
    <location>
        <begin position="132"/>
        <end position="152"/>
    </location>
</feature>
<name>A0A7X8YDI9_9MICC</name>
<keyword evidence="4" id="KW-1185">Reference proteome</keyword>
<protein>
    <recommendedName>
        <fullName evidence="5">DUF4386 family protein</fullName>
    </recommendedName>
</protein>
<evidence type="ECO:0000313" key="3">
    <source>
        <dbReference type="EMBL" id="NLS09475.1"/>
    </source>
</evidence>
<dbReference type="RefSeq" id="WP_168886968.1">
    <property type="nucleotide sequence ID" value="NZ_JABAHY010000003.1"/>
</dbReference>
<dbReference type="EMBL" id="JABAHY010000003">
    <property type="protein sequence ID" value="NLS09475.1"/>
    <property type="molecule type" value="Genomic_DNA"/>
</dbReference>
<sequence length="233" mass="24131">MERHSGGSWLAGGLAVLSGLAFATFPILRPWGDKEVDDDGSANVEAMAEAFADPFWVISHVSGMLGWALLLAAVIATPAVALTAKLLLGLGVSALLPFYGAETFGLHVVAAAAQERGDLSLLDLEEAIRGEATALGLFGAGLIIAAVAITLVARDAWRSPRMRWAGFPLAVLIALYLPQFFAPDALRILHGLLLVGGCLLWAVQQAGGTKAGRHAANGSGSQGEPHAVASQPH</sequence>
<reference evidence="3 4" key="1">
    <citation type="submission" date="2020-04" db="EMBL/GenBank/DDBJ databases">
        <title>Nesterenkonia sp. nov., isolated from marine sediment.</title>
        <authorList>
            <person name="Zhang G."/>
        </authorList>
    </citation>
    <scope>NUCLEOTIDE SEQUENCE [LARGE SCALE GENOMIC DNA]</scope>
    <source>
        <strain evidence="3 4">MY13</strain>
    </source>
</reference>
<dbReference type="Proteomes" id="UP000523139">
    <property type="component" value="Unassembled WGS sequence"/>
</dbReference>
<feature type="transmembrane region" description="Helical" evidence="2">
    <location>
        <begin position="187"/>
        <end position="203"/>
    </location>
</feature>